<name>A0ABY7C0S3_9HYPH</name>
<feature type="compositionally biased region" description="Polar residues" evidence="1">
    <location>
        <begin position="74"/>
        <end position="83"/>
    </location>
</feature>
<keyword evidence="3" id="KW-1185">Reference proteome</keyword>
<evidence type="ECO:0000313" key="2">
    <source>
        <dbReference type="EMBL" id="WAP69293.1"/>
    </source>
</evidence>
<dbReference type="Proteomes" id="UP001164020">
    <property type="component" value="Chromosome"/>
</dbReference>
<evidence type="ECO:0000313" key="3">
    <source>
        <dbReference type="Proteomes" id="UP001164020"/>
    </source>
</evidence>
<accession>A0ABY7C0S3</accession>
<reference evidence="2" key="1">
    <citation type="submission" date="2022-12" db="EMBL/GenBank/DDBJ databases">
        <title>Jiella pelagia sp. nov., isolated from phosphonate enriched culture of Northwest Pacific surface seawater.</title>
        <authorList>
            <person name="Shin D.Y."/>
            <person name="Hwang C.Y."/>
        </authorList>
    </citation>
    <scope>NUCLEOTIDE SEQUENCE</scope>
    <source>
        <strain evidence="2">HL-NP1</strain>
    </source>
</reference>
<gene>
    <name evidence="2" type="ORF">OH818_03055</name>
</gene>
<feature type="region of interest" description="Disordered" evidence="1">
    <location>
        <begin position="25"/>
        <end position="84"/>
    </location>
</feature>
<feature type="compositionally biased region" description="Basic and acidic residues" evidence="1">
    <location>
        <begin position="54"/>
        <end position="73"/>
    </location>
</feature>
<evidence type="ECO:0000256" key="1">
    <source>
        <dbReference type="SAM" id="MobiDB-lite"/>
    </source>
</evidence>
<organism evidence="2 3">
    <name type="scientific">Jiella pelagia</name>
    <dbReference type="NCBI Taxonomy" id="2986949"/>
    <lineage>
        <taxon>Bacteria</taxon>
        <taxon>Pseudomonadati</taxon>
        <taxon>Pseudomonadota</taxon>
        <taxon>Alphaproteobacteria</taxon>
        <taxon>Hyphomicrobiales</taxon>
        <taxon>Aurantimonadaceae</taxon>
        <taxon>Jiella</taxon>
    </lineage>
</organism>
<protein>
    <submittedName>
        <fullName evidence="2">Uncharacterized protein</fullName>
    </submittedName>
</protein>
<proteinExistence type="predicted"/>
<dbReference type="RefSeq" id="WP_268881733.1">
    <property type="nucleotide sequence ID" value="NZ_CP114029.1"/>
</dbReference>
<sequence length="146" mass="15672">MQNGGAIYTWRGGETTIRSQLPIQQPKPFKPFASDPFKPTPPTAPSTGWGTQKSRTEVKEHTRSDGTFVRETKTTSSGVSIDASNVMGGMFGAKPAAPQPQYSERHLSCELQITADPAGTITAMSVSKDTQGEFLSLSRCGDLFSS</sequence>
<dbReference type="EMBL" id="CP114029">
    <property type="protein sequence ID" value="WAP69293.1"/>
    <property type="molecule type" value="Genomic_DNA"/>
</dbReference>